<protein>
    <recommendedName>
        <fullName evidence="4">2TM domain-containing protein</fullName>
    </recommendedName>
</protein>
<accession>A0ABN8XET6</accession>
<keyword evidence="1" id="KW-1133">Transmembrane helix</keyword>
<keyword evidence="3" id="KW-1185">Reference proteome</keyword>
<gene>
    <name evidence="2" type="ORF">MSZNOR_4798</name>
</gene>
<evidence type="ECO:0000313" key="2">
    <source>
        <dbReference type="EMBL" id="CAI8967309.1"/>
    </source>
</evidence>
<sequence length="129" mass="14913">MNATDLFGASLSSAYWIVIGNDMTNTHTTWTPQRLAEWERTRARGKRHFIWTHGVLKWGGFMFVFSTVVFQHQVFGDIFSTQGNLPFRLLLGASVWTFVGYLYGRSRWARNEQEYAKLKASRNNGTFVP</sequence>
<keyword evidence="1" id="KW-0812">Transmembrane</keyword>
<proteinExistence type="predicted"/>
<organism evidence="2 3">
    <name type="scientific">Methylocaldum szegediense</name>
    <dbReference type="NCBI Taxonomy" id="73780"/>
    <lineage>
        <taxon>Bacteria</taxon>
        <taxon>Pseudomonadati</taxon>
        <taxon>Pseudomonadota</taxon>
        <taxon>Gammaproteobacteria</taxon>
        <taxon>Methylococcales</taxon>
        <taxon>Methylococcaceae</taxon>
        <taxon>Methylocaldum</taxon>
    </lineage>
</organism>
<evidence type="ECO:0008006" key="4">
    <source>
        <dbReference type="Google" id="ProtNLM"/>
    </source>
</evidence>
<dbReference type="Proteomes" id="UP001162030">
    <property type="component" value="Chromosome"/>
</dbReference>
<evidence type="ECO:0000256" key="1">
    <source>
        <dbReference type="SAM" id="Phobius"/>
    </source>
</evidence>
<feature type="transmembrane region" description="Helical" evidence="1">
    <location>
        <begin position="49"/>
        <end position="70"/>
    </location>
</feature>
<name>A0ABN8XET6_9GAMM</name>
<feature type="transmembrane region" description="Helical" evidence="1">
    <location>
        <begin position="85"/>
        <end position="104"/>
    </location>
</feature>
<keyword evidence="1" id="KW-0472">Membrane</keyword>
<reference evidence="2 3" key="1">
    <citation type="submission" date="2023-03" db="EMBL/GenBank/DDBJ databases">
        <authorList>
            <person name="Pearce D."/>
        </authorList>
    </citation>
    <scope>NUCLEOTIDE SEQUENCE [LARGE SCALE GENOMIC DNA]</scope>
    <source>
        <strain evidence="2">Msz</strain>
    </source>
</reference>
<evidence type="ECO:0000313" key="3">
    <source>
        <dbReference type="Proteomes" id="UP001162030"/>
    </source>
</evidence>
<dbReference type="EMBL" id="OX458333">
    <property type="protein sequence ID" value="CAI8967309.1"/>
    <property type="molecule type" value="Genomic_DNA"/>
</dbReference>